<dbReference type="InterPro" id="IPR002110">
    <property type="entry name" value="Ankyrin_rpt"/>
</dbReference>
<evidence type="ECO:0000256" key="2">
    <source>
        <dbReference type="ARBA" id="ARBA00023043"/>
    </source>
</evidence>
<keyword evidence="1" id="KW-0677">Repeat</keyword>
<accession>A0A1C0B9L4</accession>
<reference evidence="4" key="1">
    <citation type="submission" date="2015-05" db="EMBL/GenBank/DDBJ databases">
        <authorList>
            <person name="Rovetto F."/>
            <person name="Cocolin L."/>
            <person name="Illeghems K."/>
            <person name="Van Nieuwerburgh F."/>
            <person name="Houf K."/>
        </authorList>
    </citation>
    <scope>NUCLEOTIDE SEQUENCE [LARGE SCALE GENOMIC DNA]</scope>
    <source>
        <strain evidence="4">DU22</strain>
    </source>
</reference>
<comment type="caution">
    <text evidence="3">The sequence shown here is derived from an EMBL/GenBank/DDBJ whole genome shotgun (WGS) entry which is preliminary data.</text>
</comment>
<dbReference type="Gene3D" id="1.25.40.20">
    <property type="entry name" value="Ankyrin repeat-containing domain"/>
    <property type="match status" value="3"/>
</dbReference>
<dbReference type="RefSeq" id="WP_066185272.1">
    <property type="nucleotide sequence ID" value="NZ_LCUJ01000001.1"/>
</dbReference>
<protein>
    <submittedName>
        <fullName evidence="3">Ankyrin repeats (3 copies)</fullName>
    </submittedName>
</protein>
<sequence length="643" mass="74370">MFGFFQEKDRSFKNKIIDKLLKDSDDFNSLDQIYKKSQLDLNSLYIDDEPALITCCRRNLLNSVLWLLENKIDIEITNSLNETALFYAIYSNDNLILDALLKKGINFNHLNNNKRTALQESVFNSNIRVSRYLLKKTELIKNSDLKGNNVLFDAIHIGNLVLIEEILKLEKIDLEYKNKDANTILHLKNSLEKYPIASLLIDYGANPLLNNKSGENFLFFLVTKGEAAYKLIKKIEEKGHSLDSKNSFGKNILMFACEYFLKLKDKKKLDSQRKLIKRLFQTDINKESLNKNSESIIFEIAKTSDKELIDFAILNLPKQNLNKQNSFGFTPLFYLVLGGFSTLDSIDLLNINGAKIDYRNRDNINLLEFLINIILHIENKTTIHEDLLGLISKNRRYKELLEELIKKYKLDVNELNSKNEPLFFSSLLNFNFSIFRILISFNLDINKKDKNGDNILFRLIKQDIIKNSTNQEKLIKTIKNLIKIGLNIDEKDKDGYTALSYSIIHQKDEFVKLFVELNASFDILDNQGRTLIHTAVLQDKVKYIKFLRKNSDNLINQVDNFGVSALNYALFMGKAELALKLISLNANLENPHPKSIKILEFLKKFHKNILTISSLSKDTKEKIALHNLAQNMIVEFNIDISRK</sequence>
<dbReference type="OrthoDB" id="5346495at2"/>
<dbReference type="Proteomes" id="UP000093281">
    <property type="component" value="Unassembled WGS sequence"/>
</dbReference>
<evidence type="ECO:0000313" key="4">
    <source>
        <dbReference type="Proteomes" id="UP000093281"/>
    </source>
</evidence>
<name>A0A1C0B9L4_9BACT</name>
<evidence type="ECO:0000256" key="1">
    <source>
        <dbReference type="ARBA" id="ARBA00022737"/>
    </source>
</evidence>
<dbReference type="PANTHER" id="PTHR24198">
    <property type="entry name" value="ANKYRIN REPEAT AND PROTEIN KINASE DOMAIN-CONTAINING PROTEIN"/>
    <property type="match status" value="1"/>
</dbReference>
<dbReference type="Pfam" id="PF12796">
    <property type="entry name" value="Ank_2"/>
    <property type="match status" value="2"/>
</dbReference>
<dbReference type="STRING" id="544718.AAX25_00803"/>
<evidence type="ECO:0000313" key="3">
    <source>
        <dbReference type="EMBL" id="OCM00278.1"/>
    </source>
</evidence>
<dbReference type="SUPFAM" id="SSF48403">
    <property type="entry name" value="Ankyrin repeat"/>
    <property type="match status" value="2"/>
</dbReference>
<dbReference type="InterPro" id="IPR036770">
    <property type="entry name" value="Ankyrin_rpt-contain_sf"/>
</dbReference>
<dbReference type="AlphaFoldDB" id="A0A1C0B9L4"/>
<proteinExistence type="predicted"/>
<keyword evidence="2" id="KW-0040">ANK repeat</keyword>
<dbReference type="PANTHER" id="PTHR24198:SF165">
    <property type="entry name" value="ANKYRIN REPEAT-CONTAINING PROTEIN-RELATED"/>
    <property type="match status" value="1"/>
</dbReference>
<gene>
    <name evidence="3" type="ORF">AAX29_00276</name>
</gene>
<organism evidence="3 4">
    <name type="scientific">Aliarcobacter thereius</name>
    <dbReference type="NCBI Taxonomy" id="544718"/>
    <lineage>
        <taxon>Bacteria</taxon>
        <taxon>Pseudomonadati</taxon>
        <taxon>Campylobacterota</taxon>
        <taxon>Epsilonproteobacteria</taxon>
        <taxon>Campylobacterales</taxon>
        <taxon>Arcobacteraceae</taxon>
        <taxon>Aliarcobacter</taxon>
    </lineage>
</organism>
<dbReference type="SMART" id="SM00248">
    <property type="entry name" value="ANK"/>
    <property type="match status" value="12"/>
</dbReference>
<dbReference type="EMBL" id="LCUJ01000001">
    <property type="protein sequence ID" value="OCM00278.1"/>
    <property type="molecule type" value="Genomic_DNA"/>
</dbReference>